<keyword evidence="7 8" id="KW-0675">Receptor</keyword>
<evidence type="ECO:0000256" key="1">
    <source>
        <dbReference type="ARBA" id="ARBA00004651"/>
    </source>
</evidence>
<comment type="function">
    <text evidence="8">Plays a role in the sugar gustatory response.</text>
</comment>
<evidence type="ECO:0000256" key="8">
    <source>
        <dbReference type="PIRNR" id="PIRNR038981"/>
    </source>
</evidence>
<evidence type="ECO:0000256" key="6">
    <source>
        <dbReference type="ARBA" id="ARBA00023136"/>
    </source>
</evidence>
<reference evidence="9" key="1">
    <citation type="submission" date="2022-08" db="UniProtKB">
        <authorList>
            <consortium name="EnsemblMetazoa"/>
        </authorList>
    </citation>
    <scope>IDENTIFICATION</scope>
    <source>
        <strain evidence="9">Israel</strain>
    </source>
</reference>
<comment type="similarity">
    <text evidence="2">Belongs to the insect chemoreceptor superfamily. Gustatory receptor (GR) family. Gr5a subfamily.</text>
</comment>
<keyword evidence="6" id="KW-0472">Membrane</keyword>
<dbReference type="Proteomes" id="UP000092462">
    <property type="component" value="Unassembled WGS sequence"/>
</dbReference>
<evidence type="ECO:0000256" key="4">
    <source>
        <dbReference type="ARBA" id="ARBA00022692"/>
    </source>
</evidence>
<keyword evidence="8" id="KW-0807">Transducer</keyword>
<evidence type="ECO:0000256" key="7">
    <source>
        <dbReference type="ARBA" id="ARBA00023170"/>
    </source>
</evidence>
<dbReference type="InterPro" id="IPR009318">
    <property type="entry name" value="Gustatory_rcpt"/>
</dbReference>
<dbReference type="EnsemblMetazoa" id="PPAI013137-RA">
    <property type="protein sequence ID" value="PPAI013137-PA"/>
    <property type="gene ID" value="PPAI013137"/>
</dbReference>
<evidence type="ECO:0000256" key="2">
    <source>
        <dbReference type="ARBA" id="ARBA00005327"/>
    </source>
</evidence>
<dbReference type="PIRSF" id="PIRSF038981">
    <property type="entry name" value="GRP"/>
    <property type="match status" value="1"/>
</dbReference>
<dbReference type="VEuPathDB" id="VectorBase:PPAI013137"/>
<proteinExistence type="inferred from homology"/>
<evidence type="ECO:0000256" key="5">
    <source>
        <dbReference type="ARBA" id="ARBA00022989"/>
    </source>
</evidence>
<evidence type="ECO:0000313" key="9">
    <source>
        <dbReference type="EnsemblMetazoa" id="PPAI013137-PA"/>
    </source>
</evidence>
<organism evidence="9 10">
    <name type="scientific">Phlebotomus papatasi</name>
    <name type="common">Sandfly</name>
    <dbReference type="NCBI Taxonomy" id="29031"/>
    <lineage>
        <taxon>Eukaryota</taxon>
        <taxon>Metazoa</taxon>
        <taxon>Ecdysozoa</taxon>
        <taxon>Arthropoda</taxon>
        <taxon>Hexapoda</taxon>
        <taxon>Insecta</taxon>
        <taxon>Pterygota</taxon>
        <taxon>Neoptera</taxon>
        <taxon>Endopterygota</taxon>
        <taxon>Diptera</taxon>
        <taxon>Nematocera</taxon>
        <taxon>Psychodoidea</taxon>
        <taxon>Psychodidae</taxon>
        <taxon>Phlebotomus</taxon>
        <taxon>Phlebotomus</taxon>
    </lineage>
</organism>
<keyword evidence="3" id="KW-1003">Cell membrane</keyword>
<keyword evidence="10" id="KW-1185">Reference proteome</keyword>
<dbReference type="GO" id="GO:0005886">
    <property type="term" value="C:plasma membrane"/>
    <property type="evidence" value="ECO:0007669"/>
    <property type="project" value="UniProtKB-SubCell"/>
</dbReference>
<protein>
    <recommendedName>
        <fullName evidence="8">Gustatory receptor</fullName>
    </recommendedName>
</protein>
<dbReference type="GO" id="GO:0007165">
    <property type="term" value="P:signal transduction"/>
    <property type="evidence" value="ECO:0007669"/>
    <property type="project" value="UniProtKB-KW"/>
</dbReference>
<evidence type="ECO:0000256" key="3">
    <source>
        <dbReference type="ARBA" id="ARBA00022475"/>
    </source>
</evidence>
<keyword evidence="4" id="KW-0812">Transmembrane</keyword>
<accession>A0A240SYU5</accession>
<dbReference type="PANTHER" id="PTHR21421">
    <property type="entry name" value="GUSTATORY RECEPTOR"/>
    <property type="match status" value="1"/>
</dbReference>
<dbReference type="AlphaFoldDB" id="A0A240SYU5"/>
<keyword evidence="5" id="KW-1133">Transmembrane helix</keyword>
<dbReference type="VEuPathDB" id="VectorBase:PPAPM1_010752"/>
<name>A0A240SYU5_PHLPP</name>
<comment type="subcellular location">
    <subcellularLocation>
        <location evidence="1">Cell membrane</location>
        <topology evidence="1">Multi-pass membrane protein</topology>
    </subcellularLocation>
</comment>
<sequence>MPQKCTKVMPTWQKKIFLDEFSNIKSKKSNSGGGFNASFHESLKPVIFVGQCASLLPVSGTQGERVEDLQCSIKSFRMLYSCVICVALGVMCLLSLRKLINNRLAYEKLITLINYSLLFWACAHFIRLARKWPSTMNKWTEIERILPNCEQHCNRISTKKKLYILVIVVTILTIIEEALSIIAGITKAKSCIGIWDSVERYFKQSFPQIFSLIQYHEVTAVFAQIVQLYANFIWNFVDMFVMSISIGLSSVLRQFNTRLKIVEGKCMPVAFWAQQKKDYQLLCGLIEMMDRTMAHIIVQSFFSNLYYICVQLLNSLKVRTRSIHCKSMVPYCWNIKELNSSFQLTGTIVTYELVLMQFNESGTLDSPSSDPCE</sequence>
<dbReference type="PANTHER" id="PTHR21421:SF29">
    <property type="entry name" value="GUSTATORY RECEPTOR 5A FOR TREHALOSE-RELATED"/>
    <property type="match status" value="1"/>
</dbReference>
<dbReference type="GO" id="GO:0033041">
    <property type="term" value="F:sweet taste receptor activity"/>
    <property type="evidence" value="ECO:0007669"/>
    <property type="project" value="TreeGrafter"/>
</dbReference>
<dbReference type="EMBL" id="AJVK01011692">
    <property type="status" value="NOT_ANNOTATED_CDS"/>
    <property type="molecule type" value="Genomic_DNA"/>
</dbReference>
<evidence type="ECO:0000313" key="10">
    <source>
        <dbReference type="Proteomes" id="UP000092462"/>
    </source>
</evidence>
<dbReference type="Pfam" id="PF06151">
    <property type="entry name" value="Trehalose_recp"/>
    <property type="match status" value="1"/>
</dbReference>